<keyword evidence="3" id="KW-0963">Cytoplasm</keyword>
<dbReference type="GO" id="GO:0051607">
    <property type="term" value="P:defense response to virus"/>
    <property type="evidence" value="ECO:0007669"/>
    <property type="project" value="UniProtKB-KW"/>
</dbReference>
<dbReference type="Gene3D" id="1.10.520.30">
    <property type="entry name" value="AF1862-like domain"/>
    <property type="match status" value="1"/>
</dbReference>
<dbReference type="AlphaFoldDB" id="A0A917PI07"/>
<reference evidence="6" key="1">
    <citation type="journal article" date="2014" name="Int. J. Syst. Evol. Microbiol.">
        <title>Complete genome sequence of Corynebacterium casei LMG S-19264T (=DSM 44701T), isolated from a smear-ripened cheese.</title>
        <authorList>
            <consortium name="US DOE Joint Genome Institute (JGI-PGF)"/>
            <person name="Walter F."/>
            <person name="Albersmeier A."/>
            <person name="Kalinowski J."/>
            <person name="Ruckert C."/>
        </authorList>
    </citation>
    <scope>NUCLEOTIDE SEQUENCE</scope>
    <source>
        <strain evidence="6">JCM 14371</strain>
    </source>
</reference>
<dbReference type="Proteomes" id="UP000635726">
    <property type="component" value="Unassembled WGS sequence"/>
</dbReference>
<dbReference type="InterPro" id="IPR023101">
    <property type="entry name" value="AF1862-like_dom_sf"/>
</dbReference>
<evidence type="ECO:0000256" key="4">
    <source>
        <dbReference type="ARBA" id="ARBA00023118"/>
    </source>
</evidence>
<name>A0A917PI07_9DEIO</name>
<reference evidence="6" key="2">
    <citation type="submission" date="2020-09" db="EMBL/GenBank/DDBJ databases">
        <authorList>
            <person name="Sun Q."/>
            <person name="Ohkuma M."/>
        </authorList>
    </citation>
    <scope>NUCLEOTIDE SEQUENCE</scope>
    <source>
        <strain evidence="6">JCM 14371</strain>
    </source>
</reference>
<accession>A0A917PI07</accession>
<proteinExistence type="inferred from homology"/>
<organism evidence="6 7">
    <name type="scientific">Deinococcus aquiradiocola</name>
    <dbReference type="NCBI Taxonomy" id="393059"/>
    <lineage>
        <taxon>Bacteria</taxon>
        <taxon>Thermotogati</taxon>
        <taxon>Deinococcota</taxon>
        <taxon>Deinococci</taxon>
        <taxon>Deinococcales</taxon>
        <taxon>Deinococcaceae</taxon>
        <taxon>Deinococcus</taxon>
    </lineage>
</organism>
<dbReference type="GO" id="GO:0005737">
    <property type="term" value="C:cytoplasm"/>
    <property type="evidence" value="ECO:0007669"/>
    <property type="project" value="UniProtKB-SubCell"/>
</dbReference>
<comment type="subcellular location">
    <subcellularLocation>
        <location evidence="1">Cytoplasm</location>
    </subcellularLocation>
</comment>
<gene>
    <name evidence="6" type="primary">cmr5</name>
    <name evidence="6" type="ORF">GCM10008939_23290</name>
</gene>
<dbReference type="RefSeq" id="WP_188963455.1">
    <property type="nucleotide sequence ID" value="NZ_BMOE01000007.1"/>
</dbReference>
<evidence type="ECO:0000256" key="5">
    <source>
        <dbReference type="ARBA" id="ARBA00030001"/>
    </source>
</evidence>
<comment type="similarity">
    <text evidence="2">Belongs to the CRISPR system Cmr5 family.</text>
</comment>
<dbReference type="SUPFAM" id="SSF158568">
    <property type="entry name" value="AF1862-like"/>
    <property type="match status" value="1"/>
</dbReference>
<comment type="caution">
    <text evidence="6">The sequence shown here is derived from an EMBL/GenBank/DDBJ whole genome shotgun (WGS) entry which is preliminary data.</text>
</comment>
<evidence type="ECO:0000256" key="3">
    <source>
        <dbReference type="ARBA" id="ARBA00022490"/>
    </source>
</evidence>
<evidence type="ECO:0000313" key="6">
    <source>
        <dbReference type="EMBL" id="GGJ78774.1"/>
    </source>
</evidence>
<dbReference type="Pfam" id="PF09701">
    <property type="entry name" value="Cas_Cmr5"/>
    <property type="match status" value="1"/>
</dbReference>
<keyword evidence="7" id="KW-1185">Reference proteome</keyword>
<evidence type="ECO:0000313" key="7">
    <source>
        <dbReference type="Proteomes" id="UP000635726"/>
    </source>
</evidence>
<keyword evidence="4" id="KW-0051">Antiviral defense</keyword>
<dbReference type="InterPro" id="IPR010160">
    <property type="entry name" value="CRISPR-assoc_prot_Cmr5"/>
</dbReference>
<evidence type="ECO:0000256" key="2">
    <source>
        <dbReference type="ARBA" id="ARBA00006161"/>
    </source>
</evidence>
<evidence type="ECO:0000256" key="1">
    <source>
        <dbReference type="ARBA" id="ARBA00004496"/>
    </source>
</evidence>
<dbReference type="EMBL" id="BMOE01000007">
    <property type="protein sequence ID" value="GGJ78774.1"/>
    <property type="molecule type" value="Genomic_DNA"/>
</dbReference>
<dbReference type="NCBIfam" id="TIGR01881">
    <property type="entry name" value="cas_Cmr5"/>
    <property type="match status" value="1"/>
</dbReference>
<sequence>MNRDQQRAQSAYRQVSALPNDKHKKYGVLALNLPFLIRSSGLAQALAFTDQKARAYDVPLLDHLAATVGEATGRPSLRREQLLAESRTDSDPASYLMLTREALLAATWFKRLASSILKVEPGEEVEG</sequence>
<protein>
    <recommendedName>
        <fullName evidence="5">CRISPR type III-B/RAMP module-associated protein Cmr5</fullName>
    </recommendedName>
</protein>